<sequence length="173" mass="20042">MIVEMSSVVIYLYVMQLRKNSTCQFRLVIKCYAVIVCVRCIYGKYMQPKSRNQSTQEMSFRILKYNRSRVLVNLHEHVKTSKTTRSTVLTTKIGCTIIHGSHQSDERHPYTGKDFDKGRNFNLRNVQQRGSYLHPHTLTAVIIEQVDTVSLALNSYVPITPTLLKHYDFSLVI</sequence>
<dbReference type="EMBL" id="CP111014">
    <property type="protein sequence ID" value="WAQ98390.1"/>
    <property type="molecule type" value="Genomic_DNA"/>
</dbReference>
<evidence type="ECO:0000313" key="1">
    <source>
        <dbReference type="EMBL" id="WAQ98390.1"/>
    </source>
</evidence>
<keyword evidence="2" id="KW-1185">Reference proteome</keyword>
<evidence type="ECO:0000313" key="2">
    <source>
        <dbReference type="Proteomes" id="UP001164746"/>
    </source>
</evidence>
<organism evidence="1 2">
    <name type="scientific">Mya arenaria</name>
    <name type="common">Soft-shell clam</name>
    <dbReference type="NCBI Taxonomy" id="6604"/>
    <lineage>
        <taxon>Eukaryota</taxon>
        <taxon>Metazoa</taxon>
        <taxon>Spiralia</taxon>
        <taxon>Lophotrochozoa</taxon>
        <taxon>Mollusca</taxon>
        <taxon>Bivalvia</taxon>
        <taxon>Autobranchia</taxon>
        <taxon>Heteroconchia</taxon>
        <taxon>Euheterodonta</taxon>
        <taxon>Imparidentia</taxon>
        <taxon>Neoheterodontei</taxon>
        <taxon>Myida</taxon>
        <taxon>Myoidea</taxon>
        <taxon>Myidae</taxon>
        <taxon>Mya</taxon>
    </lineage>
</organism>
<accession>A0ABY7DTV9</accession>
<proteinExistence type="predicted"/>
<protein>
    <submittedName>
        <fullName evidence="1">Uncharacterized protein</fullName>
    </submittedName>
</protein>
<dbReference type="Proteomes" id="UP001164746">
    <property type="component" value="Chromosome 3"/>
</dbReference>
<reference evidence="1" key="1">
    <citation type="submission" date="2022-11" db="EMBL/GenBank/DDBJ databases">
        <title>Centuries of genome instability and evolution in soft-shell clam transmissible cancer (bioRxiv).</title>
        <authorList>
            <person name="Hart S.F.M."/>
            <person name="Yonemitsu M.A."/>
            <person name="Giersch R.M."/>
            <person name="Beal B.F."/>
            <person name="Arriagada G."/>
            <person name="Davis B.W."/>
            <person name="Ostrander E.A."/>
            <person name="Goff S.P."/>
            <person name="Metzger M.J."/>
        </authorList>
    </citation>
    <scope>NUCLEOTIDE SEQUENCE</scope>
    <source>
        <strain evidence="1">MELC-2E11</strain>
        <tissue evidence="1">Siphon/mantle</tissue>
    </source>
</reference>
<name>A0ABY7DTV9_MYAAR</name>
<gene>
    <name evidence="1" type="ORF">MAR_022763</name>
</gene>